<dbReference type="Proteomes" id="UP000001037">
    <property type="component" value="Chromosome"/>
</dbReference>
<dbReference type="InParanoid" id="G0ECK4"/>
<name>G0ECK4_PYRF1</name>
<evidence type="ECO:0000256" key="1">
    <source>
        <dbReference type="SAM" id="MobiDB-lite"/>
    </source>
</evidence>
<dbReference type="AlphaFoldDB" id="G0ECK4"/>
<gene>
    <name evidence="2" type="ordered locus">Pyrfu_1719</name>
</gene>
<dbReference type="HOGENOM" id="CLU_126372_0_0_2"/>
<proteinExistence type="predicted"/>
<reference evidence="2 3" key="1">
    <citation type="journal article" date="2011" name="Stand. Genomic Sci.">
        <title>Complete genome sequence of the hyperthermophilic chemolithoautotroph Pyrolobus fumarii type strain (1A).</title>
        <authorList>
            <person name="Anderson I."/>
            <person name="Goker M."/>
            <person name="Nolan M."/>
            <person name="Lucas S."/>
            <person name="Hammon N."/>
            <person name="Deshpande S."/>
            <person name="Cheng J.F."/>
            <person name="Tapia R."/>
            <person name="Han C."/>
            <person name="Goodwin L."/>
            <person name="Pitluck S."/>
            <person name="Huntemann M."/>
            <person name="Liolios K."/>
            <person name="Ivanova N."/>
            <person name="Pagani I."/>
            <person name="Mavromatis K."/>
            <person name="Ovchinikova G."/>
            <person name="Pati A."/>
            <person name="Chen A."/>
            <person name="Palaniappan K."/>
            <person name="Land M."/>
            <person name="Hauser L."/>
            <person name="Brambilla E.M."/>
            <person name="Huber H."/>
            <person name="Yasawong M."/>
            <person name="Rohde M."/>
            <person name="Spring S."/>
            <person name="Abt B."/>
            <person name="Sikorski J."/>
            <person name="Wirth R."/>
            <person name="Detter J.C."/>
            <person name="Woyke T."/>
            <person name="Bristow J."/>
            <person name="Eisen J.A."/>
            <person name="Markowitz V."/>
            <person name="Hugenholtz P."/>
            <person name="Kyrpides N.C."/>
            <person name="Klenk H.P."/>
            <person name="Lapidus A."/>
        </authorList>
    </citation>
    <scope>NUCLEOTIDE SEQUENCE [LARGE SCALE GENOMIC DNA]</scope>
    <source>
        <strain evidence="3">DSM 11204 / 1A</strain>
    </source>
</reference>
<keyword evidence="3" id="KW-1185">Reference proteome</keyword>
<sequence length="192" mass="22091">METEEIHVPILVVKSVEGQIEEVKIVDDKSLTDVLREYVKKAADEWNPQLSDLTVMRTHYELRYKIPIDPDLYDIVTGLGLELEREGNEVIVRLPVFTISYDNRWSGDTYRDIKVYVVTYLIEDSIKDQIVEYAKETTAREKSLGGETQLELTPEQLQRLEEGLSEVEAVEAAETQASSGKKRRRSRKKKSS</sequence>
<organism evidence="2 3">
    <name type="scientific">Pyrolobus fumarii (strain DSM 11204 / 1A)</name>
    <dbReference type="NCBI Taxonomy" id="694429"/>
    <lineage>
        <taxon>Archaea</taxon>
        <taxon>Thermoproteota</taxon>
        <taxon>Thermoprotei</taxon>
        <taxon>Desulfurococcales</taxon>
        <taxon>Pyrodictiaceae</taxon>
        <taxon>Pyrolobus</taxon>
    </lineage>
</organism>
<evidence type="ECO:0000313" key="2">
    <source>
        <dbReference type="EMBL" id="AEM39574.1"/>
    </source>
</evidence>
<feature type="compositionally biased region" description="Basic residues" evidence="1">
    <location>
        <begin position="180"/>
        <end position="192"/>
    </location>
</feature>
<dbReference type="eggNOG" id="arCOG04251">
    <property type="taxonomic scope" value="Archaea"/>
</dbReference>
<dbReference type="EMBL" id="CP002838">
    <property type="protein sequence ID" value="AEM39574.1"/>
    <property type="molecule type" value="Genomic_DNA"/>
</dbReference>
<dbReference type="KEGG" id="pfm:Pyrfu_1719"/>
<accession>G0ECK4</accession>
<evidence type="ECO:0000313" key="3">
    <source>
        <dbReference type="Proteomes" id="UP000001037"/>
    </source>
</evidence>
<protein>
    <submittedName>
        <fullName evidence="2">Uncharacterized conserved protein UCP032756</fullName>
    </submittedName>
</protein>
<dbReference type="InterPro" id="IPR017006">
    <property type="entry name" value="UCP032756"/>
</dbReference>
<dbReference type="STRING" id="694429.Pyrfu_1719"/>
<dbReference type="Pfam" id="PF10051">
    <property type="entry name" value="DUF2286"/>
    <property type="match status" value="1"/>
</dbReference>
<feature type="region of interest" description="Disordered" evidence="1">
    <location>
        <begin position="168"/>
        <end position="192"/>
    </location>
</feature>